<dbReference type="OrthoDB" id="3350997at2759"/>
<feature type="compositionally biased region" description="Low complexity" evidence="1">
    <location>
        <begin position="1011"/>
        <end position="1045"/>
    </location>
</feature>
<feature type="compositionally biased region" description="Polar residues" evidence="1">
    <location>
        <begin position="233"/>
        <end position="252"/>
    </location>
</feature>
<evidence type="ECO:0000313" key="3">
    <source>
        <dbReference type="Proteomes" id="UP000324022"/>
    </source>
</evidence>
<feature type="compositionally biased region" description="Polar residues" evidence="1">
    <location>
        <begin position="339"/>
        <end position="365"/>
    </location>
</feature>
<feature type="compositionally biased region" description="Basic and acidic residues" evidence="1">
    <location>
        <begin position="475"/>
        <end position="486"/>
    </location>
</feature>
<feature type="compositionally biased region" description="Basic and acidic residues" evidence="1">
    <location>
        <begin position="657"/>
        <end position="673"/>
    </location>
</feature>
<protein>
    <submittedName>
        <fullName evidence="2">Uncharacterized protein</fullName>
    </submittedName>
</protein>
<feature type="compositionally biased region" description="Acidic residues" evidence="1">
    <location>
        <begin position="414"/>
        <end position="429"/>
    </location>
</feature>
<feature type="region of interest" description="Disordered" evidence="1">
    <location>
        <begin position="1215"/>
        <end position="1296"/>
    </location>
</feature>
<dbReference type="Proteomes" id="UP000324022">
    <property type="component" value="Unassembled WGS sequence"/>
</dbReference>
<feature type="compositionally biased region" description="Low complexity" evidence="1">
    <location>
        <begin position="1235"/>
        <end position="1249"/>
    </location>
</feature>
<feature type="region of interest" description="Disordered" evidence="1">
    <location>
        <begin position="185"/>
        <end position="284"/>
    </location>
</feature>
<name>A0A5C3EDN8_9BASI</name>
<feature type="compositionally biased region" description="Basic and acidic residues" evidence="1">
    <location>
        <begin position="110"/>
        <end position="140"/>
    </location>
</feature>
<feature type="compositionally biased region" description="Acidic residues" evidence="1">
    <location>
        <begin position="1152"/>
        <end position="1170"/>
    </location>
</feature>
<feature type="region of interest" description="Disordered" evidence="1">
    <location>
        <begin position="876"/>
        <end position="1202"/>
    </location>
</feature>
<feature type="compositionally biased region" description="Low complexity" evidence="1">
    <location>
        <begin position="674"/>
        <end position="688"/>
    </location>
</feature>
<gene>
    <name evidence="2" type="ORF">UTRI_04214_B</name>
</gene>
<feature type="region of interest" description="Disordered" evidence="1">
    <location>
        <begin position="310"/>
        <end position="435"/>
    </location>
</feature>
<accession>A0A5C3EDN8</accession>
<feature type="compositionally biased region" description="Low complexity" evidence="1">
    <location>
        <begin position="261"/>
        <end position="273"/>
    </location>
</feature>
<feature type="compositionally biased region" description="Basic and acidic residues" evidence="1">
    <location>
        <begin position="214"/>
        <end position="232"/>
    </location>
</feature>
<feature type="region of interest" description="Disordered" evidence="1">
    <location>
        <begin position="828"/>
        <end position="853"/>
    </location>
</feature>
<feature type="compositionally biased region" description="Low complexity" evidence="1">
    <location>
        <begin position="1053"/>
        <end position="1085"/>
    </location>
</feature>
<feature type="compositionally biased region" description="Polar residues" evidence="1">
    <location>
        <begin position="310"/>
        <end position="325"/>
    </location>
</feature>
<organism evidence="2 3">
    <name type="scientific">Ustilago trichophora</name>
    <dbReference type="NCBI Taxonomy" id="86804"/>
    <lineage>
        <taxon>Eukaryota</taxon>
        <taxon>Fungi</taxon>
        <taxon>Dikarya</taxon>
        <taxon>Basidiomycota</taxon>
        <taxon>Ustilaginomycotina</taxon>
        <taxon>Ustilaginomycetes</taxon>
        <taxon>Ustilaginales</taxon>
        <taxon>Ustilaginaceae</taxon>
        <taxon>Ustilago</taxon>
    </lineage>
</organism>
<feature type="region of interest" description="Disordered" evidence="1">
    <location>
        <begin position="108"/>
        <end position="140"/>
    </location>
</feature>
<evidence type="ECO:0000313" key="2">
    <source>
        <dbReference type="EMBL" id="SPO27746.1"/>
    </source>
</evidence>
<feature type="region of interest" description="Disordered" evidence="1">
    <location>
        <begin position="454"/>
        <end position="553"/>
    </location>
</feature>
<evidence type="ECO:0000256" key="1">
    <source>
        <dbReference type="SAM" id="MobiDB-lite"/>
    </source>
</evidence>
<feature type="compositionally biased region" description="Basic and acidic residues" evidence="1">
    <location>
        <begin position="942"/>
        <end position="952"/>
    </location>
</feature>
<feature type="compositionally biased region" description="Acidic residues" evidence="1">
    <location>
        <begin position="636"/>
        <end position="645"/>
    </location>
</feature>
<dbReference type="EMBL" id="OOIN01000018">
    <property type="protein sequence ID" value="SPO27746.1"/>
    <property type="molecule type" value="Genomic_DNA"/>
</dbReference>
<proteinExistence type="predicted"/>
<reference evidence="2 3" key="1">
    <citation type="submission" date="2018-03" db="EMBL/GenBank/DDBJ databases">
        <authorList>
            <person name="Guldener U."/>
        </authorList>
    </citation>
    <scope>NUCLEOTIDE SEQUENCE [LARGE SCALE GENOMIC DNA]</scope>
    <source>
        <strain evidence="2 3">NBRC100155</strain>
    </source>
</reference>
<feature type="compositionally biased region" description="Basic residues" evidence="1">
    <location>
        <begin position="525"/>
        <end position="539"/>
    </location>
</feature>
<sequence length="1368" mass="145341">MLSTTNTAPVLQHTNEFSVPQAIRSASSPSGSFPIVQHARATSLDLDPASQPHSLSTSPSFPSNLYPRSSILINSRKRPYSGVIYANPAIIAGASTAAAPVVTHIPAVPSRKEREKERERAREREKEREREREKAKSKDDEKIWGIPKKALLLGLGDLNFNAQMAMMAGWGHGSGGASILPSTAVASNDRKRIRPSSSSELPKSATSSISSRRSAHDSDSDNEGTSKQHDRATSSSLRGSRSNATNITSQGGAHNGSGRKPSSQPDGSVSSSPTDEPMDPEELAALNAIINTRRSMAAAQALVSGSISIKPSTLRGSSFGSSAQDLSRPPLDEKRFESQDSVPSMSSVGQSTTSLGSSNLPTSPSDKALQPPPLAVSSETAEIKSPRIRFAPLPTPTSAPPMLGGMNGTSALIEDSDESDATDSDYGSDEDAKSMKGKWYLMGMPSALFKPQYYTSKSSRRRHSKTNSISGHSAGDADDRSEDGHSLRRKSNGSLSDGFGTDMGRRAASENDEEERGRGGASGSKAKRKSSHSRRRSRSRTGAISSGDEDERARKRELIRLARPGGTGMVTLPDGTKIRARRVNDLPIQNEPEFNEWGFAGLAREASRRSLGGSGPPSLATTPNTSDYKGLSAYVEAEEDEEDDGSGMAWVRRRRREREAKARLEREQAEKAAAEAAQAAQNPAADAAELPQSPIAPEDATDTTAAPAIETSTAPNVSENTADTAVLAITAAAPAHAADEAMPLSVDTVVQHDLNTNVVPSESSTRQPHLAPIDTWRPAAEGMLAGADMFVTSPTAEEPPATNLEASVLSDVSNGDSAMSGSQILGRASRVTASESGVPGDSTPRQNTGLGLTADKAEEIRRRHEDEVAALGAEVLAQTRRNNQRRQASSSTRGVASPHLGEDSAGEQHTPSATTKSGNRISQGSMTSPPMLSGSSMLAKSASREAGHEKKSISRAVGSIMRKATNDSDKTVRHSGLTAFTPSNEDSRKKHEVTFPQMPEPVERQKHESFAAALAAGAGTGASQTASHSHSHSTVTDVSSVRSPSPESTLSRKSSAVGGYSASSASKSVSSLHGAGSSHAHSPMSTKRISLDPSVSTPAPSPWLPRRPDARGVSVVPLPQLGVRPERPREGRVWQSDDSDASDAGKDVASDREEEEEEEGSDLDAEELLEEERKTAMQKKRATTRAAGQEVVHARLGKKASARALSDLTASYDDMALASSSRQRARPHRRSSMDPRPSAHASRSPSAPRKAPPKLVRSRRSMQSVKAAEEEDEDDEKDLWPAVSATSKSGTPRPRHILVNLPGGPGIWDSKTGGGRNAVAAINTVAAARAKAIKKRAKDHRTSFELPPNWDDEMMDYGWPRSLKGSLY</sequence>
<keyword evidence="3" id="KW-1185">Reference proteome</keyword>
<feature type="compositionally biased region" description="Polar residues" evidence="1">
    <location>
        <begin position="907"/>
        <end position="938"/>
    </location>
</feature>
<feature type="compositionally biased region" description="Low complexity" evidence="1">
    <location>
        <begin position="877"/>
        <end position="893"/>
    </location>
</feature>
<feature type="region of interest" description="Disordered" evidence="1">
    <location>
        <begin position="607"/>
        <end position="688"/>
    </location>
</feature>